<accession>A0A8S5T1Q0</accession>
<evidence type="ECO:0000313" key="1">
    <source>
        <dbReference type="EMBL" id="DAF56714.1"/>
    </source>
</evidence>
<proteinExistence type="predicted"/>
<name>A0A8S5T1Q0_9CAUD</name>
<organism evidence="1">
    <name type="scientific">Myoviridae sp. ctWb16</name>
    <dbReference type="NCBI Taxonomy" id="2827690"/>
    <lineage>
        <taxon>Viruses</taxon>
        <taxon>Duplodnaviria</taxon>
        <taxon>Heunggongvirae</taxon>
        <taxon>Uroviricota</taxon>
        <taxon>Caudoviricetes</taxon>
    </lineage>
</organism>
<dbReference type="EMBL" id="BK032721">
    <property type="protein sequence ID" value="DAF56714.1"/>
    <property type="molecule type" value="Genomic_DNA"/>
</dbReference>
<reference evidence="1" key="1">
    <citation type="journal article" date="2021" name="Proc. Natl. Acad. Sci. U.S.A.">
        <title>A Catalog of Tens of Thousands of Viruses from Human Metagenomes Reveals Hidden Associations with Chronic Diseases.</title>
        <authorList>
            <person name="Tisza M.J."/>
            <person name="Buck C.B."/>
        </authorList>
    </citation>
    <scope>NUCLEOTIDE SEQUENCE</scope>
    <source>
        <strain evidence="1">CtWb16</strain>
    </source>
</reference>
<protein>
    <submittedName>
        <fullName evidence="1">Uncharacterized protein</fullName>
    </submittedName>
</protein>
<sequence length="206" mass="23112">MSGIINPETGKPLRHYAQDLVTRARYIIISLQNDTDKDTCSVVDIDALDSDTRAELVNLVNSEECQHQPEIWKVLDRKYFMNYPKQTMLKVLRGLKQIRIVKSAQVAIQCPDDVVRTPKDIIEGLNVYYATKANQGKIGMSNPYMPTEMMQTAPVQALPTAIDNQPVNDSEIKEIKEEMTQIKETVGALTTSISELVKALSESKKG</sequence>